<dbReference type="GO" id="GO:0004175">
    <property type="term" value="F:endopeptidase activity"/>
    <property type="evidence" value="ECO:0007669"/>
    <property type="project" value="UniProtKB-ARBA"/>
</dbReference>
<feature type="domain" description="CAAX prenyl protease 2/Lysostaphin resistance protein A-like" evidence="1">
    <location>
        <begin position="117"/>
        <end position="208"/>
    </location>
</feature>
<dbReference type="InterPro" id="IPR003675">
    <property type="entry name" value="Rce1/LyrA-like_dom"/>
</dbReference>
<name>A0A6L3Y013_9ENTR</name>
<gene>
    <name evidence="2" type="ORF">F9C29_08035</name>
</gene>
<reference evidence="2 3" key="1">
    <citation type="submission" date="2019-09" db="EMBL/GenBank/DDBJ databases">
        <title>Reversal of blaTEM antimicrobial resistance by CRISPR-Cas9 in clinical E. coli and other Enterobacteriaceae strains.</title>
        <authorList>
            <person name="Tagliaferri T."/>
            <person name="Guimaraes N."/>
            <person name="Pereira M."/>
            <person name="Felicori L."/>
            <person name="Horz H.-P."/>
            <person name="Santos S."/>
            <person name="Mendes T."/>
        </authorList>
    </citation>
    <scope>NUCLEOTIDE SEQUENCE [LARGE SCALE GENOMIC DNA]</scope>
    <source>
        <strain evidence="2 3">E2_blaTEM_MG</strain>
    </source>
</reference>
<dbReference type="GO" id="GO:0080120">
    <property type="term" value="P:CAAX-box protein maturation"/>
    <property type="evidence" value="ECO:0007669"/>
    <property type="project" value="UniProtKB-ARBA"/>
</dbReference>
<sequence length="214" mass="25157">MIIFRHVYPFIYSKKNVIVLFIASVISIIITLSPSITLRYLTLDVSFFLLFIAEFSIAFFLYIFYLRKLDGFKLRPSRDLTSIKFSIVVLFVILLVQYNVYLYRDNLYHYGPSHISFIAFIIATFVVPYYEEIIYRGCIFGVFHSIFNKKYIIPCILTSLSFCLMHGQYYNILDQSILFLVSISLLIVRIRSRGLFYPIIIHSCMNAFVLSLNF</sequence>
<keyword evidence="2" id="KW-0482">Metalloprotease</keyword>
<dbReference type="EMBL" id="WBSZ01000175">
    <property type="protein sequence ID" value="KAB2526987.1"/>
    <property type="molecule type" value="Genomic_DNA"/>
</dbReference>
<dbReference type="GO" id="GO:0006508">
    <property type="term" value="P:proteolysis"/>
    <property type="evidence" value="ECO:0007669"/>
    <property type="project" value="UniProtKB-KW"/>
</dbReference>
<evidence type="ECO:0000259" key="1">
    <source>
        <dbReference type="Pfam" id="PF02517"/>
    </source>
</evidence>
<dbReference type="Proteomes" id="UP000476281">
    <property type="component" value="Unassembled WGS sequence"/>
</dbReference>
<organism evidence="2 3">
    <name type="scientific">Enterobacter hormaechei</name>
    <dbReference type="NCBI Taxonomy" id="158836"/>
    <lineage>
        <taxon>Bacteria</taxon>
        <taxon>Pseudomonadati</taxon>
        <taxon>Pseudomonadota</taxon>
        <taxon>Gammaproteobacteria</taxon>
        <taxon>Enterobacterales</taxon>
        <taxon>Enterobacteriaceae</taxon>
        <taxon>Enterobacter</taxon>
        <taxon>Enterobacter cloacae complex</taxon>
    </lineage>
</organism>
<dbReference type="RefSeq" id="WP_023303734.1">
    <property type="nucleotide sequence ID" value="NZ_CAXOHF010000140.1"/>
</dbReference>
<accession>A0A6L3Y013</accession>
<dbReference type="AlphaFoldDB" id="A0A6L3Y013"/>
<proteinExistence type="predicted"/>
<dbReference type="GO" id="GO:0008237">
    <property type="term" value="F:metallopeptidase activity"/>
    <property type="evidence" value="ECO:0007669"/>
    <property type="project" value="UniProtKB-KW"/>
</dbReference>
<evidence type="ECO:0000313" key="3">
    <source>
        <dbReference type="Proteomes" id="UP000476281"/>
    </source>
</evidence>
<protein>
    <submittedName>
        <fullName evidence="2">CPBP family intramembrane metalloprotease</fullName>
    </submittedName>
</protein>
<keyword evidence="2" id="KW-0378">Hydrolase</keyword>
<dbReference type="Pfam" id="PF02517">
    <property type="entry name" value="Rce1-like"/>
    <property type="match status" value="1"/>
</dbReference>
<comment type="caution">
    <text evidence="2">The sequence shown here is derived from an EMBL/GenBank/DDBJ whole genome shotgun (WGS) entry which is preliminary data.</text>
</comment>
<keyword evidence="2" id="KW-0645">Protease</keyword>
<evidence type="ECO:0000313" key="2">
    <source>
        <dbReference type="EMBL" id="KAB2526987.1"/>
    </source>
</evidence>